<evidence type="ECO:0000313" key="3">
    <source>
        <dbReference type="Proteomes" id="UP000054558"/>
    </source>
</evidence>
<dbReference type="Proteomes" id="UP000054558">
    <property type="component" value="Unassembled WGS sequence"/>
</dbReference>
<keyword evidence="3" id="KW-1185">Reference proteome</keyword>
<evidence type="ECO:0000313" key="2">
    <source>
        <dbReference type="EMBL" id="GAQ87581.1"/>
    </source>
</evidence>
<name>A0A1Y1IES6_KLENI</name>
<dbReference type="EMBL" id="DF237311">
    <property type="protein sequence ID" value="GAQ87581.1"/>
    <property type="molecule type" value="Genomic_DNA"/>
</dbReference>
<accession>A0A1Y1IES6</accession>
<reference evidence="2 3" key="1">
    <citation type="journal article" date="2014" name="Nat. Commun.">
        <title>Klebsormidium flaccidum genome reveals primary factors for plant terrestrial adaptation.</title>
        <authorList>
            <person name="Hori K."/>
            <person name="Maruyama F."/>
            <person name="Fujisawa T."/>
            <person name="Togashi T."/>
            <person name="Yamamoto N."/>
            <person name="Seo M."/>
            <person name="Sato S."/>
            <person name="Yamada T."/>
            <person name="Mori H."/>
            <person name="Tajima N."/>
            <person name="Moriyama T."/>
            <person name="Ikeuchi M."/>
            <person name="Watanabe M."/>
            <person name="Wada H."/>
            <person name="Kobayashi K."/>
            <person name="Saito M."/>
            <person name="Masuda T."/>
            <person name="Sasaki-Sekimoto Y."/>
            <person name="Mashiguchi K."/>
            <person name="Awai K."/>
            <person name="Shimojima M."/>
            <person name="Masuda S."/>
            <person name="Iwai M."/>
            <person name="Nobusawa T."/>
            <person name="Narise T."/>
            <person name="Kondo S."/>
            <person name="Saito H."/>
            <person name="Sato R."/>
            <person name="Murakawa M."/>
            <person name="Ihara Y."/>
            <person name="Oshima-Yamada Y."/>
            <person name="Ohtaka K."/>
            <person name="Satoh M."/>
            <person name="Sonobe K."/>
            <person name="Ishii M."/>
            <person name="Ohtani R."/>
            <person name="Kanamori-Sato M."/>
            <person name="Honoki R."/>
            <person name="Miyazaki D."/>
            <person name="Mochizuki H."/>
            <person name="Umetsu J."/>
            <person name="Higashi K."/>
            <person name="Shibata D."/>
            <person name="Kamiya Y."/>
            <person name="Sato N."/>
            <person name="Nakamura Y."/>
            <person name="Tabata S."/>
            <person name="Ida S."/>
            <person name="Kurokawa K."/>
            <person name="Ohta H."/>
        </authorList>
    </citation>
    <scope>NUCLEOTIDE SEQUENCE [LARGE SCALE GENOMIC DNA]</scope>
    <source>
        <strain evidence="2 3">NIES-2285</strain>
    </source>
</reference>
<dbReference type="AlphaFoldDB" id="A0A1Y1IES6"/>
<keyword evidence="1" id="KW-0472">Membrane</keyword>
<proteinExistence type="predicted"/>
<keyword evidence="1" id="KW-0812">Transmembrane</keyword>
<sequence>MEFGGSLPKWIRRDCIPAGVLVAVLSGFGVAALYLAYLGLTTLHAAPLPDPASLTQFLHSSGHNVTLCRCMVRSAFQVYIGFSGSCGQIEDYLYPGVSLTIDKKRVYRHTGALPDPATLNPFLLSSGQNLTLHLCTVRGAFQVYIGFSDSCNQVGDFLYPGISLTKDNDHAFRHSSGMSALLFAAAWMSFTSWACIIAGLVCHSAGLLYRCCFLRQKVYSIEMQAPAGSAV</sequence>
<organism evidence="2 3">
    <name type="scientific">Klebsormidium nitens</name>
    <name type="common">Green alga</name>
    <name type="synonym">Ulothrix nitens</name>
    <dbReference type="NCBI Taxonomy" id="105231"/>
    <lineage>
        <taxon>Eukaryota</taxon>
        <taxon>Viridiplantae</taxon>
        <taxon>Streptophyta</taxon>
        <taxon>Klebsormidiophyceae</taxon>
        <taxon>Klebsormidiales</taxon>
        <taxon>Klebsormidiaceae</taxon>
        <taxon>Klebsormidium</taxon>
    </lineage>
</organism>
<gene>
    <name evidence="2" type="ORF">KFL_003620120</name>
</gene>
<keyword evidence="1" id="KW-1133">Transmembrane helix</keyword>
<feature type="transmembrane region" description="Helical" evidence="1">
    <location>
        <begin position="180"/>
        <end position="201"/>
    </location>
</feature>
<feature type="transmembrane region" description="Helical" evidence="1">
    <location>
        <begin position="20"/>
        <end position="40"/>
    </location>
</feature>
<protein>
    <submittedName>
        <fullName evidence="2">Uncharacterized protein</fullName>
    </submittedName>
</protein>
<evidence type="ECO:0000256" key="1">
    <source>
        <dbReference type="SAM" id="Phobius"/>
    </source>
</evidence>